<keyword evidence="4" id="KW-1185">Reference proteome</keyword>
<sequence>MQFIDKISMILFDISAAYRDNSTEIIGPPRSGKSTFLTYCDKFPSCRQAFPECLSKNCSDKEKSLQATQEESLLKQGEESLLKRLINSFNFIKRRPFEDKPNFYLDEVQGALVVDQLLDCLNGECGALTTTDGKKVTGDLLIGSLENIYKDETGLDLPNLYQLRDLDKERVKEDVLLYSTVNWHGIKYVNPRLILLSLAHATHDANYRDKLREHMLFSKKFLSALGLGAIFTESLFTSGEEIGLDSTYRISKDIVPSVLTFLGGKLLHLGGVISTIVSGGSTIAFLLPVVLLLSFFERRKEKEEFTENLIELIERWKKLPKEMREVIGIGIDDKLGLPPGTAKGILDGLSGEKPEKLKEELNQVTQQISQEIEALRNEIKTVFEVLQSLQQSFASPLNPESLAEYYGVSPEKIFDIKYEVNSLRGERYTTNAKEISEDIMKYLNGEGGLKYNFMIISGDPGVGKSWLGYEVAKELIGKAQVFQVNSTKLDPGVFSLLTSLRNVNTNTPLIFLIDDKYLGPEQGKISLDRLTDLILSFKETHIKAFLLITMRRNRLQLIKEELRDLDLKDAIMDISPTQESLKELVRARLKRLQDKIGVQLEDKLIRMGKTPLLIGLLMDLLETCGDAECVEEKVNSFSEGVGDVKRTMANMLLSEFHYCSTYSEDCVSNENKFDVLKFVLLKVASEGIPGITLLKIYNEYAGLWKIDQQPLTIGSVTDLLRFRGSAKDKINGVINHIGFFRIDESLFVEPFHEVMRDTIDMILQEIEKRNKELYKDLREEIEEIRRKSIENSIETIEETLKKRILARNYDIVFSTLRYLFRMRRYMDQSIEKVRQILKEKVDGRSLLQTLLDVAKEPLDYITLGSFGDECPDNSPEIYAEAMLTREIGSREAIKCAIMLLKSEGPRRFLGATTLRRLSFKDPSSLLEFLPDIEKSISQDDASWWVLDALKNLGGDYHLSNEAKKKLLDMLSLSPADQGKVKDEANFSLDIKMKIVELLSLHEDSEIDEYFLRQFKEGNRVLAARYFRSTKKIKDEMDVINGIISMFQDPESRDEALGLLLKIVELDTDMVRENLERLVKVLNVGDEYVLSAGMSYPLMRFIRALVESKFPSTLFEQWLESKEKEKVLVGSKFLFDMAELRPNKDLLELMLKFSGREFDDHYVKSNIFSSLVVLATSLSLSEKERKEIVDVLRGKLEYTTYFLPRLAQRNPGFAKELREDVRKMIGQESFRERVLDFFAYLKDEQILNELKDPEPRAYFLSRLLLTYPEVGMKYSDVACDLLENERGEGYAMEYMIELAKLNPMLAMKYYPRVLNRKDHEEFFKILGIGLAKREQESEMLVRGIEKSTTALSYFLIGLARGDPDLAWKFREIAVKVANDETGHEPSDVLRYFFFIGLALPEKIEEIRSWRHGNVARRLAYASFLEGAVFSDPHRVLLEEFNLEDEKGVKEILQRVLAILASIYPGYKFESSMAYSSSTMKVTGKAYGFALLNSSSPTSNVTVVTDARGPHLIVITDASVDLGAAGMFRVPPGSKIYYIEGSTFTIPLNLVTDCLIVISENRLNFSVIIDKTPSKVKERILGPCSLTLEQKIEWGNKDEAKQGEARLTGITCTSFDHALEDDNFWTLTRACTCDGIIKCMNCVANHEYVRISGI</sequence>
<keyword evidence="1" id="KW-0175">Coiled coil</keyword>
<evidence type="ECO:0000313" key="3">
    <source>
        <dbReference type="EMBL" id="AWR99897.1"/>
    </source>
</evidence>
<evidence type="ECO:0000313" key="4">
    <source>
        <dbReference type="Proteomes" id="UP000247586"/>
    </source>
</evidence>
<reference evidence="4" key="3">
    <citation type="submission" date="2020-03" db="EMBL/GenBank/DDBJ databases">
        <title>Sequencing and Assembly of Multiple Reported Metal-Biooxidizing Members of the Extremely Thermoacidophilic Archaeal Family Sulfolobaceae.</title>
        <authorList>
            <person name="Counts J.A."/>
            <person name="Kelly R.M."/>
        </authorList>
    </citation>
    <scope>NUCLEOTIDE SEQUENCE [LARGE SCALE GENOMIC DNA]</scope>
    <source>
        <strain evidence="4">HO1-1</strain>
    </source>
</reference>
<dbReference type="STRING" id="1293036.GCA_001315825_01964"/>
<dbReference type="Proteomes" id="UP000247586">
    <property type="component" value="Chromosome"/>
</dbReference>
<accession>A0A2U9IVK3</accession>
<dbReference type="InterPro" id="IPR049050">
    <property type="entry name" value="nSTAND3"/>
</dbReference>
<dbReference type="Pfam" id="PF20720">
    <property type="entry name" value="nSTAND3"/>
    <property type="match status" value="1"/>
</dbReference>
<dbReference type="SUPFAM" id="SSF48371">
    <property type="entry name" value="ARM repeat"/>
    <property type="match status" value="1"/>
</dbReference>
<protein>
    <recommendedName>
        <fullName evidence="2">Novel STAND NTPase 3 domain-containing protein</fullName>
    </recommendedName>
</protein>
<dbReference type="EMBL" id="CP029287">
    <property type="protein sequence ID" value="AWR99897.1"/>
    <property type="molecule type" value="Genomic_DNA"/>
</dbReference>
<dbReference type="InterPro" id="IPR016024">
    <property type="entry name" value="ARM-type_fold"/>
</dbReference>
<dbReference type="InterPro" id="IPR027417">
    <property type="entry name" value="P-loop_NTPase"/>
</dbReference>
<feature type="domain" description="Novel STAND NTPase 3" evidence="2">
    <location>
        <begin position="450"/>
        <end position="579"/>
    </location>
</feature>
<evidence type="ECO:0000256" key="1">
    <source>
        <dbReference type="SAM" id="Coils"/>
    </source>
</evidence>
<reference evidence="4" key="2">
    <citation type="submission" date="2020-03" db="EMBL/GenBank/DDBJ databases">
        <title>Complete Genome Sequences of Extremely Thermoacidophilic, Metal-Mobilizing Type-Strain Members of the Archaeal Family Sulfolobaceae: Acidianus brierleyi DSM-1651T, Acidianus sulfidivorans DSM-18786T, Metallosphaera hakonensis DSM-7519T, and Metallosphaera prunae DSM-10039T.</title>
        <authorList>
            <person name="Counts J.A."/>
            <person name="Kelly R.M."/>
        </authorList>
    </citation>
    <scope>NUCLEOTIDE SEQUENCE [LARGE SCALE GENOMIC DNA]</scope>
    <source>
        <strain evidence="4">HO1-1</strain>
    </source>
</reference>
<organism evidence="3 4">
    <name type="scientific">Metallosphaera hakonensis JCM 8857 = DSM 7519</name>
    <dbReference type="NCBI Taxonomy" id="1293036"/>
    <lineage>
        <taxon>Archaea</taxon>
        <taxon>Thermoproteota</taxon>
        <taxon>Thermoprotei</taxon>
        <taxon>Sulfolobales</taxon>
        <taxon>Sulfolobaceae</taxon>
        <taxon>Metallosphaera</taxon>
    </lineage>
</organism>
<dbReference type="KEGG" id="mhk:DFR87_09585"/>
<gene>
    <name evidence="3" type="ORF">DFR87_09585</name>
</gene>
<dbReference type="SUPFAM" id="SSF52540">
    <property type="entry name" value="P-loop containing nucleoside triphosphate hydrolases"/>
    <property type="match status" value="1"/>
</dbReference>
<feature type="coiled-coil region" evidence="1">
    <location>
        <begin position="763"/>
        <end position="794"/>
    </location>
</feature>
<proteinExistence type="predicted"/>
<name>A0A2U9IVK3_9CREN</name>
<reference evidence="3 4" key="1">
    <citation type="submission" date="2018-05" db="EMBL/GenBank/DDBJ databases">
        <title>Complete Genome Sequences of Extremely Thermoacidophilic, Metal-Mobilizing Type-Strain Members of the Archaeal Family Sulfolobaceae: Acidianus brierleyi DSM-1651T, Acidianus sulfidivorans DSM-18786T, Metallosphaera hakonensis DSM-7519T, and Metallosphaera prunae DSM-10039T.</title>
        <authorList>
            <person name="Counts J.A."/>
            <person name="Kelly R.M."/>
        </authorList>
    </citation>
    <scope>NUCLEOTIDE SEQUENCE [LARGE SCALE GENOMIC DNA]</scope>
    <source>
        <strain evidence="3 4">HO1-1</strain>
    </source>
</reference>
<feature type="coiled-coil region" evidence="1">
    <location>
        <begin position="358"/>
        <end position="392"/>
    </location>
</feature>
<evidence type="ECO:0000259" key="2">
    <source>
        <dbReference type="Pfam" id="PF20720"/>
    </source>
</evidence>